<evidence type="ECO:0008006" key="4">
    <source>
        <dbReference type="Google" id="ProtNLM"/>
    </source>
</evidence>
<dbReference type="Proteomes" id="UP000271003">
    <property type="component" value="Chromosome"/>
</dbReference>
<dbReference type="EMBL" id="AP018786">
    <property type="protein sequence ID" value="BBF23803.1"/>
    <property type="molecule type" value="Genomic_DNA"/>
</dbReference>
<proteinExistence type="predicted"/>
<dbReference type="KEGG" id="sutt:SUTMEG_16940"/>
<dbReference type="PROSITE" id="PS51257">
    <property type="entry name" value="PROKAR_LIPOPROTEIN"/>
    <property type="match status" value="1"/>
</dbReference>
<keyword evidence="1" id="KW-0472">Membrane</keyword>
<keyword evidence="1" id="KW-0812">Transmembrane</keyword>
<reference evidence="2 3" key="1">
    <citation type="journal article" date="2018" name="Int. J. Syst. Evol. Microbiol.">
        <title>Mesosutterella multiformis gen. nov., sp. nov., a member of the family Sutterellaceae and Sutterella megalosphaeroides sp. nov., isolated from human faeces.</title>
        <authorList>
            <person name="Sakamoto M."/>
            <person name="Ikeyama N."/>
            <person name="Kunihiro T."/>
            <person name="Iino T."/>
            <person name="Yuki M."/>
            <person name="Ohkuma M."/>
        </authorList>
    </citation>
    <scope>NUCLEOTIDE SEQUENCE [LARGE SCALE GENOMIC DNA]</scope>
    <source>
        <strain evidence="2 3">6FBBBH3</strain>
    </source>
</reference>
<protein>
    <recommendedName>
        <fullName evidence="4">Lipoprotein</fullName>
    </recommendedName>
</protein>
<sequence length="136" mass="14918">MERRQILKSALALGLVGSTAMLSGCGIYGIGLPGDEEVRGRWVEEAGNAAPAAPAGTDCGVVFDADGRASSFGYENYEVRSFKAYRGVMELRGVVRSDSGRELAFVERWTIEEANAERMTLREGLRVRRFRRAGVR</sequence>
<dbReference type="RefSeq" id="WP_120177369.1">
    <property type="nucleotide sequence ID" value="NZ_AP018786.1"/>
</dbReference>
<evidence type="ECO:0000256" key="1">
    <source>
        <dbReference type="SAM" id="Phobius"/>
    </source>
</evidence>
<accession>A0A2Z6IBE1</accession>
<dbReference type="AlphaFoldDB" id="A0A2Z6IBE1"/>
<evidence type="ECO:0000313" key="2">
    <source>
        <dbReference type="EMBL" id="BBF23803.1"/>
    </source>
</evidence>
<gene>
    <name evidence="2" type="ORF">SUTMEG_16940</name>
</gene>
<organism evidence="2 3">
    <name type="scientific">Sutterella megalosphaeroides</name>
    <dbReference type="NCBI Taxonomy" id="2494234"/>
    <lineage>
        <taxon>Bacteria</taxon>
        <taxon>Pseudomonadati</taxon>
        <taxon>Pseudomonadota</taxon>
        <taxon>Betaproteobacteria</taxon>
        <taxon>Burkholderiales</taxon>
        <taxon>Sutterellaceae</taxon>
        <taxon>Sutterella</taxon>
    </lineage>
</organism>
<feature type="transmembrane region" description="Helical" evidence="1">
    <location>
        <begin position="12"/>
        <end position="31"/>
    </location>
</feature>
<keyword evidence="3" id="KW-1185">Reference proteome</keyword>
<evidence type="ECO:0000313" key="3">
    <source>
        <dbReference type="Proteomes" id="UP000271003"/>
    </source>
</evidence>
<keyword evidence="1" id="KW-1133">Transmembrane helix</keyword>
<name>A0A2Z6IBE1_9BURK</name>